<dbReference type="Pfam" id="PF03016">
    <property type="entry name" value="Exostosin_GT47"/>
    <property type="match status" value="1"/>
</dbReference>
<dbReference type="Proteomes" id="UP000478417">
    <property type="component" value="Unassembled WGS sequence"/>
</dbReference>
<gene>
    <name evidence="2" type="ORF">G0Q06_09070</name>
</gene>
<evidence type="ECO:0000313" key="2">
    <source>
        <dbReference type="EMBL" id="NDV62600.1"/>
    </source>
</evidence>
<dbReference type="RefSeq" id="WP_163964747.1">
    <property type="nucleotide sequence ID" value="NZ_JAAGNX010000002.1"/>
</dbReference>
<feature type="domain" description="Exostosin GT47" evidence="1">
    <location>
        <begin position="113"/>
        <end position="243"/>
    </location>
</feature>
<dbReference type="EMBL" id="JAAGNX010000002">
    <property type="protein sequence ID" value="NDV62600.1"/>
    <property type="molecule type" value="Genomic_DNA"/>
</dbReference>
<accession>A0A6B2M4P2</accession>
<organism evidence="2 3">
    <name type="scientific">Oceanipulchritudo coccoides</name>
    <dbReference type="NCBI Taxonomy" id="2706888"/>
    <lineage>
        <taxon>Bacteria</taxon>
        <taxon>Pseudomonadati</taxon>
        <taxon>Verrucomicrobiota</taxon>
        <taxon>Opitutia</taxon>
        <taxon>Puniceicoccales</taxon>
        <taxon>Oceanipulchritudinaceae</taxon>
        <taxon>Oceanipulchritudo</taxon>
    </lineage>
</organism>
<evidence type="ECO:0000259" key="1">
    <source>
        <dbReference type="Pfam" id="PF03016"/>
    </source>
</evidence>
<dbReference type="InterPro" id="IPR040911">
    <property type="entry name" value="Exostosin_GT47"/>
</dbReference>
<dbReference type="GO" id="GO:0016757">
    <property type="term" value="F:glycosyltransferase activity"/>
    <property type="evidence" value="ECO:0007669"/>
    <property type="project" value="InterPro"/>
</dbReference>
<sequence length="324" mass="37174">MELGLHPVQSRTCEFSQRCCRSFLANLPDGIEVLDRPEEADLILVFDSYDERIIRELPWGFLLSPRTVMYSQGDAGVPVLPGLYVNLTRKIHVPGMTASHGYFEYLAETGGNRFCKNHLPREKSYLFCFSGRNSHPVRDRVLRFLEGFPNAIVQDTSEVYNHWSPSRPEDAQSAYVEQIRQASFSICPRGKGANCIRLFESMRMGVAPVLISDDLVLPDGPDWETFLLRVPENRIEDIPAILEREQHRAGEMGHLARAAYESHFSPESMPRRILEQLREISVRGKTGVSGRLVRWGKHRVVGVFWDLYFLLVDFRDWIRGILLP</sequence>
<keyword evidence="3" id="KW-1185">Reference proteome</keyword>
<name>A0A6B2M4P2_9BACT</name>
<evidence type="ECO:0000313" key="3">
    <source>
        <dbReference type="Proteomes" id="UP000478417"/>
    </source>
</evidence>
<protein>
    <submittedName>
        <fullName evidence="2">Exostosin family protein</fullName>
    </submittedName>
</protein>
<proteinExistence type="predicted"/>
<dbReference type="InterPro" id="IPR004263">
    <property type="entry name" value="Exostosin"/>
</dbReference>
<dbReference type="AlphaFoldDB" id="A0A6B2M4P2"/>
<dbReference type="PANTHER" id="PTHR11062">
    <property type="entry name" value="EXOSTOSIN HEPARAN SULFATE GLYCOSYLTRANSFERASE -RELATED"/>
    <property type="match status" value="1"/>
</dbReference>
<reference evidence="2 3" key="1">
    <citation type="submission" date="2020-02" db="EMBL/GenBank/DDBJ databases">
        <title>Albibacoteraceae fam. nov., the first described family within the subdivision 4 Verrucomicrobia.</title>
        <authorList>
            <person name="Xi F."/>
        </authorList>
    </citation>
    <scope>NUCLEOTIDE SEQUENCE [LARGE SCALE GENOMIC DNA]</scope>
    <source>
        <strain evidence="2 3">CK1056</strain>
    </source>
</reference>
<comment type="caution">
    <text evidence="2">The sequence shown here is derived from an EMBL/GenBank/DDBJ whole genome shotgun (WGS) entry which is preliminary data.</text>
</comment>